<protein>
    <recommendedName>
        <fullName evidence="5">MYND-type domain-containing protein</fullName>
    </recommendedName>
</protein>
<dbReference type="GO" id="GO:0008270">
    <property type="term" value="F:zinc ion binding"/>
    <property type="evidence" value="ECO:0007669"/>
    <property type="project" value="UniProtKB-KW"/>
</dbReference>
<evidence type="ECO:0000256" key="4">
    <source>
        <dbReference type="PROSITE-ProRule" id="PRU00134"/>
    </source>
</evidence>
<name>A0A9P5PVV2_9AGAR</name>
<feature type="non-terminal residue" evidence="6">
    <location>
        <position position="1"/>
    </location>
</feature>
<dbReference type="SUPFAM" id="SSF144232">
    <property type="entry name" value="HIT/MYND zinc finger-like"/>
    <property type="match status" value="1"/>
</dbReference>
<dbReference type="AlphaFoldDB" id="A0A9P5PVV2"/>
<evidence type="ECO:0000313" key="6">
    <source>
        <dbReference type="EMBL" id="KAF9069462.1"/>
    </source>
</evidence>
<gene>
    <name evidence="6" type="ORF">BDP27DRAFT_1325387</name>
</gene>
<dbReference type="EMBL" id="JADNRY010000050">
    <property type="protein sequence ID" value="KAF9069462.1"/>
    <property type="molecule type" value="Genomic_DNA"/>
</dbReference>
<dbReference type="Gene3D" id="6.10.140.2220">
    <property type="match status" value="1"/>
</dbReference>
<keyword evidence="7" id="KW-1185">Reference proteome</keyword>
<keyword evidence="3" id="KW-0862">Zinc</keyword>
<dbReference type="PROSITE" id="PS01360">
    <property type="entry name" value="ZF_MYND_1"/>
    <property type="match status" value="1"/>
</dbReference>
<accession>A0A9P5PVV2</accession>
<organism evidence="6 7">
    <name type="scientific">Rhodocollybia butyracea</name>
    <dbReference type="NCBI Taxonomy" id="206335"/>
    <lineage>
        <taxon>Eukaryota</taxon>
        <taxon>Fungi</taxon>
        <taxon>Dikarya</taxon>
        <taxon>Basidiomycota</taxon>
        <taxon>Agaricomycotina</taxon>
        <taxon>Agaricomycetes</taxon>
        <taxon>Agaricomycetidae</taxon>
        <taxon>Agaricales</taxon>
        <taxon>Marasmiineae</taxon>
        <taxon>Omphalotaceae</taxon>
        <taxon>Rhodocollybia</taxon>
    </lineage>
</organism>
<dbReference type="OrthoDB" id="3071250at2759"/>
<evidence type="ECO:0000256" key="2">
    <source>
        <dbReference type="ARBA" id="ARBA00022771"/>
    </source>
</evidence>
<reference evidence="6" key="1">
    <citation type="submission" date="2020-11" db="EMBL/GenBank/DDBJ databases">
        <authorList>
            <consortium name="DOE Joint Genome Institute"/>
            <person name="Ahrendt S."/>
            <person name="Riley R."/>
            <person name="Andreopoulos W."/>
            <person name="Labutti K."/>
            <person name="Pangilinan J."/>
            <person name="Ruiz-Duenas F.J."/>
            <person name="Barrasa J.M."/>
            <person name="Sanchez-Garcia M."/>
            <person name="Camarero S."/>
            <person name="Miyauchi S."/>
            <person name="Serrano A."/>
            <person name="Linde D."/>
            <person name="Babiker R."/>
            <person name="Drula E."/>
            <person name="Ayuso-Fernandez I."/>
            <person name="Pacheco R."/>
            <person name="Padilla G."/>
            <person name="Ferreira P."/>
            <person name="Barriuso J."/>
            <person name="Kellner H."/>
            <person name="Castanera R."/>
            <person name="Alfaro M."/>
            <person name="Ramirez L."/>
            <person name="Pisabarro A.G."/>
            <person name="Kuo A."/>
            <person name="Tritt A."/>
            <person name="Lipzen A."/>
            <person name="He G."/>
            <person name="Yan M."/>
            <person name="Ng V."/>
            <person name="Cullen D."/>
            <person name="Martin F."/>
            <person name="Rosso M.-N."/>
            <person name="Henrissat B."/>
            <person name="Hibbett D."/>
            <person name="Martinez A.T."/>
            <person name="Grigoriev I.V."/>
        </authorList>
    </citation>
    <scope>NUCLEOTIDE SEQUENCE</scope>
    <source>
        <strain evidence="6">AH 40177</strain>
    </source>
</reference>
<keyword evidence="2 4" id="KW-0863">Zinc-finger</keyword>
<evidence type="ECO:0000256" key="1">
    <source>
        <dbReference type="ARBA" id="ARBA00022723"/>
    </source>
</evidence>
<feature type="domain" description="MYND-type" evidence="5">
    <location>
        <begin position="19"/>
        <end position="67"/>
    </location>
</feature>
<evidence type="ECO:0000313" key="7">
    <source>
        <dbReference type="Proteomes" id="UP000772434"/>
    </source>
</evidence>
<sequence length="216" mass="25042">MSRRLMIKKVEYDQIQGLVNFCSNDQCLMITTMYKFKVLRCAGCRVAFYCSRLCQKQHWDRGHRADCRRHAKEYQDGLPRIAEERDHKICLGIIEEELWRMKDELRGVYHQEMLHATYTPITFIDLTSPAPHYRKSIYTIDEAKGQAPDLQWDAMVRDLHCQQADGKDVGPIVGVMYPHPRDQVKYCAVILAPPIFGINELVTPTARSLPLAPILH</sequence>
<dbReference type="Pfam" id="PF01753">
    <property type="entry name" value="zf-MYND"/>
    <property type="match status" value="1"/>
</dbReference>
<evidence type="ECO:0000259" key="5">
    <source>
        <dbReference type="PROSITE" id="PS50865"/>
    </source>
</evidence>
<evidence type="ECO:0000256" key="3">
    <source>
        <dbReference type="ARBA" id="ARBA00022833"/>
    </source>
</evidence>
<proteinExistence type="predicted"/>
<dbReference type="PROSITE" id="PS50865">
    <property type="entry name" value="ZF_MYND_2"/>
    <property type="match status" value="1"/>
</dbReference>
<comment type="caution">
    <text evidence="6">The sequence shown here is derived from an EMBL/GenBank/DDBJ whole genome shotgun (WGS) entry which is preliminary data.</text>
</comment>
<dbReference type="Proteomes" id="UP000772434">
    <property type="component" value="Unassembled WGS sequence"/>
</dbReference>
<keyword evidence="1" id="KW-0479">Metal-binding</keyword>
<dbReference type="InterPro" id="IPR002893">
    <property type="entry name" value="Znf_MYND"/>
</dbReference>